<dbReference type="GO" id="GO:0007005">
    <property type="term" value="P:mitochondrion organization"/>
    <property type="evidence" value="ECO:0007669"/>
    <property type="project" value="InterPro"/>
</dbReference>
<dbReference type="EMBL" id="ANJA01002236">
    <property type="protein sequence ID" value="ETO71022.1"/>
    <property type="molecule type" value="Genomic_DNA"/>
</dbReference>
<dbReference type="OrthoDB" id="271881at2759"/>
<accession>A0A080ZWL1</accession>
<dbReference type="Proteomes" id="UP000028582">
    <property type="component" value="Unassembled WGS sequence"/>
</dbReference>
<dbReference type="GO" id="GO:0005737">
    <property type="term" value="C:cytoplasm"/>
    <property type="evidence" value="ECO:0007669"/>
    <property type="project" value="TreeGrafter"/>
</dbReference>
<dbReference type="InterPro" id="IPR036525">
    <property type="entry name" value="Tubulin/FtsZ_GTPase_sf"/>
</dbReference>
<dbReference type="InterPro" id="IPR049942">
    <property type="entry name" value="DML1/Misato"/>
</dbReference>
<dbReference type="SUPFAM" id="SSF52490">
    <property type="entry name" value="Tubulin nucleotide-binding domain-like"/>
    <property type="match status" value="1"/>
</dbReference>
<dbReference type="AlphaFoldDB" id="A0A080ZWL1"/>
<organism evidence="1 2">
    <name type="scientific">Phytophthora nicotianae P1976</name>
    <dbReference type="NCBI Taxonomy" id="1317066"/>
    <lineage>
        <taxon>Eukaryota</taxon>
        <taxon>Sar</taxon>
        <taxon>Stramenopiles</taxon>
        <taxon>Oomycota</taxon>
        <taxon>Peronosporomycetes</taxon>
        <taxon>Peronosporales</taxon>
        <taxon>Peronosporaceae</taxon>
        <taxon>Phytophthora</taxon>
    </lineage>
</organism>
<proteinExistence type="predicted"/>
<reference evidence="1 2" key="1">
    <citation type="submission" date="2013-11" db="EMBL/GenBank/DDBJ databases">
        <title>The Genome Sequence of Phytophthora parasitica P1976.</title>
        <authorList>
            <consortium name="The Broad Institute Genomics Platform"/>
            <person name="Russ C."/>
            <person name="Tyler B."/>
            <person name="Panabieres F."/>
            <person name="Shan W."/>
            <person name="Tripathy S."/>
            <person name="Grunwald N."/>
            <person name="Machado M."/>
            <person name="Johnson C.S."/>
            <person name="Walker B."/>
            <person name="Young S."/>
            <person name="Zeng Q."/>
            <person name="Gargeya S."/>
            <person name="Fitzgerald M."/>
            <person name="Haas B."/>
            <person name="Abouelleil A."/>
            <person name="Allen A.W."/>
            <person name="Alvarado L."/>
            <person name="Arachchi H.M."/>
            <person name="Berlin A.M."/>
            <person name="Chapman S.B."/>
            <person name="Gainer-Dewar J."/>
            <person name="Goldberg J."/>
            <person name="Griggs A."/>
            <person name="Gujja S."/>
            <person name="Hansen M."/>
            <person name="Howarth C."/>
            <person name="Imamovic A."/>
            <person name="Ireland A."/>
            <person name="Larimer J."/>
            <person name="McCowan C."/>
            <person name="Murphy C."/>
            <person name="Pearson M."/>
            <person name="Poon T.W."/>
            <person name="Priest M."/>
            <person name="Roberts A."/>
            <person name="Saif S."/>
            <person name="Shea T."/>
            <person name="Sisk P."/>
            <person name="Sykes S."/>
            <person name="Wortman J."/>
            <person name="Nusbaum C."/>
            <person name="Birren B."/>
        </authorList>
    </citation>
    <scope>NUCLEOTIDE SEQUENCE [LARGE SCALE GENOMIC DNA]</scope>
    <source>
        <strain evidence="1 2">P1976</strain>
    </source>
</reference>
<protein>
    <submittedName>
        <fullName evidence="1">Uncharacterized protein</fullName>
    </submittedName>
</protein>
<name>A0A080ZWL1_PHYNI</name>
<dbReference type="PANTHER" id="PTHR13391">
    <property type="entry name" value="MITOCHONDRIAL DISTRIBUTION REGULATOR MISATO"/>
    <property type="match status" value="1"/>
</dbReference>
<sequence length="473" mass="51865">MEDETLRLQFGTAATTVGTQWLALQQANGAAKTPHVLAFEAKGRVRRQIRITPKQQEDSALWGGNVQVYDQSGAEPVSESSNDGLWTWGKLNEHNLVEVDEFRPHMPLHNFYEGHAVSNGGNIGNVTLENAEDRVRTVLEACDQLRLVQGLVDMDSSWGGLAHEMMTYVAEECPGAVIMVVGNDWSYPMATDDQDAVFRAEQNVRDRSKIEGRKRINVASSMALLSEVSHLLVPVAMSSGSLPGSRFPQLALNRSSCGDVGTIVATALELALSAYRGRPAYEILEGFQFNMKVAELAATFPYASDPTLLLQHISKSVSEEVGRNNLTEDPFQNYSLLPAIQQTTSGLNESYSNKTSYRRLHFRGSFSCNSSMRSALDSFPVSPRDVALCWSDTSPLKLPETYRIRALQSSSVDGISQLALSSRTGEYLSNLAQRAAKSNKRTLYEFTSAGMSPDAPEELASALAVMGDAYFTQ</sequence>
<evidence type="ECO:0000313" key="2">
    <source>
        <dbReference type="Proteomes" id="UP000028582"/>
    </source>
</evidence>
<dbReference type="Gene3D" id="3.40.50.1440">
    <property type="entry name" value="Tubulin/FtsZ, GTPase domain"/>
    <property type="match status" value="1"/>
</dbReference>
<evidence type="ECO:0000313" key="1">
    <source>
        <dbReference type="EMBL" id="ETO71022.1"/>
    </source>
</evidence>
<dbReference type="PANTHER" id="PTHR13391:SF0">
    <property type="entry name" value="PROTEIN MISATO HOMOLOG 1"/>
    <property type="match status" value="1"/>
</dbReference>
<gene>
    <name evidence="1" type="ORF">F444_12564</name>
</gene>
<comment type="caution">
    <text evidence="1">The sequence shown here is derived from an EMBL/GenBank/DDBJ whole genome shotgun (WGS) entry which is preliminary data.</text>
</comment>